<evidence type="ECO:0000313" key="1">
    <source>
        <dbReference type="EMBL" id="KNE87438.1"/>
    </source>
</evidence>
<organism evidence="1 2">
    <name type="scientific">Puccinia striiformis f. sp. tritici PST-78</name>
    <dbReference type="NCBI Taxonomy" id="1165861"/>
    <lineage>
        <taxon>Eukaryota</taxon>
        <taxon>Fungi</taxon>
        <taxon>Dikarya</taxon>
        <taxon>Basidiomycota</taxon>
        <taxon>Pucciniomycotina</taxon>
        <taxon>Pucciniomycetes</taxon>
        <taxon>Pucciniales</taxon>
        <taxon>Pucciniaceae</taxon>
        <taxon>Puccinia</taxon>
    </lineage>
</organism>
<dbReference type="EMBL" id="AJIL01005400">
    <property type="protein sequence ID" value="KNE87438.1"/>
    <property type="molecule type" value="Genomic_DNA"/>
</dbReference>
<evidence type="ECO:0000313" key="2">
    <source>
        <dbReference type="Proteomes" id="UP000054564"/>
    </source>
</evidence>
<dbReference type="Proteomes" id="UP000054564">
    <property type="component" value="Unassembled WGS sequence"/>
</dbReference>
<proteinExistence type="predicted"/>
<reference evidence="2" key="1">
    <citation type="submission" date="2014-03" db="EMBL/GenBank/DDBJ databases">
        <title>The Genome Sequence of Puccinia striiformis f. sp. tritici PST-78.</title>
        <authorList>
            <consortium name="The Broad Institute Genome Sequencing Platform"/>
            <person name="Cuomo C."/>
            <person name="Hulbert S."/>
            <person name="Chen X."/>
            <person name="Walker B."/>
            <person name="Young S.K."/>
            <person name="Zeng Q."/>
            <person name="Gargeya S."/>
            <person name="Fitzgerald M."/>
            <person name="Haas B."/>
            <person name="Abouelleil A."/>
            <person name="Alvarado L."/>
            <person name="Arachchi H.M."/>
            <person name="Berlin A.M."/>
            <person name="Chapman S.B."/>
            <person name="Goldberg J."/>
            <person name="Griggs A."/>
            <person name="Gujja S."/>
            <person name="Hansen M."/>
            <person name="Howarth C."/>
            <person name="Imamovic A."/>
            <person name="Larimer J."/>
            <person name="McCowan C."/>
            <person name="Montmayeur A."/>
            <person name="Murphy C."/>
            <person name="Neiman D."/>
            <person name="Pearson M."/>
            <person name="Priest M."/>
            <person name="Roberts A."/>
            <person name="Saif S."/>
            <person name="Shea T."/>
            <person name="Sisk P."/>
            <person name="Sykes S."/>
            <person name="Wortman J."/>
            <person name="Nusbaum C."/>
            <person name="Birren B."/>
        </authorList>
    </citation>
    <scope>NUCLEOTIDE SEQUENCE [LARGE SCALE GENOMIC DNA]</scope>
    <source>
        <strain evidence="2">race PST-78</strain>
    </source>
</reference>
<dbReference type="PANTHER" id="PTHR33096:SF1">
    <property type="entry name" value="CXC1-LIKE CYSTEINE CLUSTER ASSOCIATED WITH KDZ TRANSPOSASES DOMAIN-CONTAINING PROTEIN"/>
    <property type="match status" value="1"/>
</dbReference>
<sequence>MAGVFPTAKAWNVYGLICHHWSVTYDTRRATIDWLRSPSAAWLKRKFNTAVKRRDEARWVLTDLSDVRNPHAGSGGNYSTRFFREQWEAQRKFHEDHTEAEEERRSKLVSYYQQEVVELLRVAS</sequence>
<protein>
    <submittedName>
        <fullName evidence="1">Uncharacterized protein</fullName>
    </submittedName>
</protein>
<gene>
    <name evidence="1" type="ORF">PSTG_19177</name>
</gene>
<accession>A0A0L0UK72</accession>
<name>A0A0L0UK72_9BASI</name>
<comment type="caution">
    <text evidence="1">The sequence shown here is derived from an EMBL/GenBank/DDBJ whole genome shotgun (WGS) entry which is preliminary data.</text>
</comment>
<keyword evidence="2" id="KW-1185">Reference proteome</keyword>
<dbReference type="OrthoDB" id="10601126at2759"/>
<dbReference type="STRING" id="1165861.A0A0L0UK72"/>
<dbReference type="PANTHER" id="PTHR33096">
    <property type="entry name" value="CXC2 DOMAIN-CONTAINING PROTEIN"/>
    <property type="match status" value="1"/>
</dbReference>
<dbReference type="AlphaFoldDB" id="A0A0L0UK72"/>